<name>A0A1Y6LWL4_ZYMTR</name>
<reference evidence="1 2" key="1">
    <citation type="submission" date="2016-10" db="EMBL/GenBank/DDBJ databases">
        <authorList>
            <person name="Varghese N."/>
        </authorList>
    </citation>
    <scope>NUCLEOTIDE SEQUENCE [LARGE SCALE GENOMIC DNA]</scope>
</reference>
<dbReference type="AlphaFoldDB" id="A0A1Y6LWL4"/>
<organism evidence="1 2">
    <name type="scientific">Zymoseptoria tritici ST99CH_1A5</name>
    <dbReference type="NCBI Taxonomy" id="1276529"/>
    <lineage>
        <taxon>Eukaryota</taxon>
        <taxon>Fungi</taxon>
        <taxon>Dikarya</taxon>
        <taxon>Ascomycota</taxon>
        <taxon>Pezizomycotina</taxon>
        <taxon>Dothideomycetes</taxon>
        <taxon>Dothideomycetidae</taxon>
        <taxon>Mycosphaerellales</taxon>
        <taxon>Mycosphaerellaceae</taxon>
        <taxon>Zymoseptoria</taxon>
    </lineage>
</organism>
<gene>
    <name evidence="1" type="ORF">ZT1A5_G9263</name>
</gene>
<dbReference type="EMBL" id="LT882684">
    <property type="protein sequence ID" value="SMY27818.1"/>
    <property type="molecule type" value="Genomic_DNA"/>
</dbReference>
<evidence type="ECO:0000313" key="2">
    <source>
        <dbReference type="Proteomes" id="UP000215453"/>
    </source>
</evidence>
<evidence type="ECO:0000313" key="1">
    <source>
        <dbReference type="EMBL" id="SMY27818.1"/>
    </source>
</evidence>
<protein>
    <submittedName>
        <fullName evidence="1">Uncharacterized protein</fullName>
    </submittedName>
</protein>
<dbReference type="Proteomes" id="UP000215453">
    <property type="component" value="Chromosome 9"/>
</dbReference>
<sequence>MFGPARHLHPFNPLLSRPFHNTVPACFRRSVTSDIDQRAHDRHPHLRTNDFNCPPRPGEHTGAHSLWTFRPSMLAWHQALDDLLLLRCR</sequence>
<accession>A0A1Y6LWL4</accession>
<proteinExistence type="predicted"/>